<dbReference type="OrthoDB" id="9809956at2"/>
<dbReference type="AlphaFoldDB" id="U3GS18"/>
<dbReference type="GeneID" id="78249353"/>
<dbReference type="EMBL" id="CP006365">
    <property type="protein sequence ID" value="AGU14185.1"/>
    <property type="molecule type" value="Genomic_DNA"/>
</dbReference>
<gene>
    <name evidence="7" type="ORF">CARG_02560</name>
</gene>
<dbReference type="CDD" id="cd07557">
    <property type="entry name" value="trimeric_dUTPase"/>
    <property type="match status" value="1"/>
</dbReference>
<dbReference type="InterPro" id="IPR033704">
    <property type="entry name" value="dUTPase_trimeric"/>
</dbReference>
<dbReference type="InterPro" id="IPR029054">
    <property type="entry name" value="dUTPase-like"/>
</dbReference>
<dbReference type="Pfam" id="PF00692">
    <property type="entry name" value="dUTPase"/>
    <property type="match status" value="1"/>
</dbReference>
<evidence type="ECO:0000259" key="6">
    <source>
        <dbReference type="Pfam" id="PF00692"/>
    </source>
</evidence>
<dbReference type="EC" id="3.6.1.23" evidence="2"/>
<sequence>MSTPIAYTGHAPVKAHATDAGYDLVATAAKTLAPGQRALIPTGLHINLPAGTVGYVCPRSGLAAKHGITVLNAPGVIDPGYIGEIFVNLINLDECPYVILEGDRIAQLIIHNTVDVDWQRVSEFEETQRGDNGHGSTGA</sequence>
<dbReference type="NCBIfam" id="TIGR00576">
    <property type="entry name" value="dut"/>
    <property type="match status" value="1"/>
</dbReference>
<dbReference type="Proteomes" id="UP000016943">
    <property type="component" value="Chromosome"/>
</dbReference>
<comment type="catalytic activity">
    <reaction evidence="5">
        <text>dUTP + H2O = dUMP + diphosphate + H(+)</text>
        <dbReference type="Rhea" id="RHEA:10248"/>
        <dbReference type="ChEBI" id="CHEBI:15377"/>
        <dbReference type="ChEBI" id="CHEBI:15378"/>
        <dbReference type="ChEBI" id="CHEBI:33019"/>
        <dbReference type="ChEBI" id="CHEBI:61555"/>
        <dbReference type="ChEBI" id="CHEBI:246422"/>
        <dbReference type="EC" id="3.6.1.23"/>
    </reaction>
</comment>
<evidence type="ECO:0000256" key="4">
    <source>
        <dbReference type="ARBA" id="ARBA00023080"/>
    </source>
</evidence>
<dbReference type="PANTHER" id="PTHR11241:SF0">
    <property type="entry name" value="DEOXYURIDINE 5'-TRIPHOSPHATE NUCLEOTIDOHYDROLASE"/>
    <property type="match status" value="1"/>
</dbReference>
<keyword evidence="8" id="KW-1185">Reference proteome</keyword>
<proteinExistence type="inferred from homology"/>
<dbReference type="InterPro" id="IPR008181">
    <property type="entry name" value="dUTPase"/>
</dbReference>
<keyword evidence="3 7" id="KW-0378">Hydrolase</keyword>
<name>U3GS18_9CORY</name>
<dbReference type="eggNOG" id="COG0756">
    <property type="taxonomic scope" value="Bacteria"/>
</dbReference>
<evidence type="ECO:0000256" key="3">
    <source>
        <dbReference type="ARBA" id="ARBA00022801"/>
    </source>
</evidence>
<dbReference type="InterPro" id="IPR036157">
    <property type="entry name" value="dUTPase-like_sf"/>
</dbReference>
<organism evidence="7 8">
    <name type="scientific">Corynebacterium argentoratense DSM 44202</name>
    <dbReference type="NCBI Taxonomy" id="1348662"/>
    <lineage>
        <taxon>Bacteria</taxon>
        <taxon>Bacillati</taxon>
        <taxon>Actinomycetota</taxon>
        <taxon>Actinomycetes</taxon>
        <taxon>Mycobacteriales</taxon>
        <taxon>Corynebacteriaceae</taxon>
        <taxon>Corynebacterium</taxon>
    </lineage>
</organism>
<dbReference type="SUPFAM" id="SSF51283">
    <property type="entry name" value="dUTPase-like"/>
    <property type="match status" value="1"/>
</dbReference>
<dbReference type="GO" id="GO:0000287">
    <property type="term" value="F:magnesium ion binding"/>
    <property type="evidence" value="ECO:0007669"/>
    <property type="project" value="InterPro"/>
</dbReference>
<dbReference type="HOGENOM" id="CLU_068508_1_3_11"/>
<evidence type="ECO:0000313" key="8">
    <source>
        <dbReference type="Proteomes" id="UP000016943"/>
    </source>
</evidence>
<dbReference type="KEGG" id="caz:CARG_02560"/>
<dbReference type="GO" id="GO:0046081">
    <property type="term" value="P:dUTP catabolic process"/>
    <property type="evidence" value="ECO:0007669"/>
    <property type="project" value="InterPro"/>
</dbReference>
<accession>U3GS18</accession>
<dbReference type="PATRIC" id="fig|1348662.3.peg.505"/>
<evidence type="ECO:0000256" key="5">
    <source>
        <dbReference type="ARBA" id="ARBA00047686"/>
    </source>
</evidence>
<keyword evidence="4" id="KW-0546">Nucleotide metabolism</keyword>
<dbReference type="GO" id="GO:0004170">
    <property type="term" value="F:dUTP diphosphatase activity"/>
    <property type="evidence" value="ECO:0007669"/>
    <property type="project" value="UniProtKB-EC"/>
</dbReference>
<feature type="domain" description="dUTPase-like" evidence="6">
    <location>
        <begin position="10"/>
        <end position="138"/>
    </location>
</feature>
<dbReference type="GO" id="GO:0006226">
    <property type="term" value="P:dUMP biosynthetic process"/>
    <property type="evidence" value="ECO:0007669"/>
    <property type="project" value="InterPro"/>
</dbReference>
<evidence type="ECO:0000313" key="7">
    <source>
        <dbReference type="EMBL" id="AGU14185.1"/>
    </source>
</evidence>
<evidence type="ECO:0000256" key="1">
    <source>
        <dbReference type="ARBA" id="ARBA00006581"/>
    </source>
</evidence>
<dbReference type="Gene3D" id="2.70.40.10">
    <property type="match status" value="1"/>
</dbReference>
<reference evidence="7 8" key="1">
    <citation type="journal article" date="2013" name="Genome Announc.">
        <title>Whole-Genome Sequence of the Clinical Strain Corynebacterium argentoratense DSM 44202, Isolated from a Human Throat Specimen.</title>
        <authorList>
            <person name="Bomholt C."/>
            <person name="Glaub A."/>
            <person name="Gravermann K."/>
            <person name="Albersmeier A."/>
            <person name="Brinkrolf K."/>
            <person name="Ruckert C."/>
            <person name="Tauch A."/>
        </authorList>
    </citation>
    <scope>NUCLEOTIDE SEQUENCE [LARGE SCALE GENOMIC DNA]</scope>
    <source>
        <strain evidence="7">DSM 44202</strain>
    </source>
</reference>
<dbReference type="STRING" id="1348662.CARG_02560"/>
<protein>
    <recommendedName>
        <fullName evidence="2">dUTP diphosphatase</fullName>
        <ecNumber evidence="2">3.6.1.23</ecNumber>
    </recommendedName>
</protein>
<dbReference type="RefSeq" id="WP_020975816.1">
    <property type="nucleotide sequence ID" value="NC_022198.1"/>
</dbReference>
<comment type="similarity">
    <text evidence="1">Belongs to the dUTPase family.</text>
</comment>
<dbReference type="PANTHER" id="PTHR11241">
    <property type="entry name" value="DEOXYURIDINE 5'-TRIPHOSPHATE NUCLEOTIDOHYDROLASE"/>
    <property type="match status" value="1"/>
</dbReference>
<evidence type="ECO:0000256" key="2">
    <source>
        <dbReference type="ARBA" id="ARBA00012379"/>
    </source>
</evidence>
<dbReference type="NCBIfam" id="NF001862">
    <property type="entry name" value="PRK00601.1"/>
    <property type="match status" value="1"/>
</dbReference>